<dbReference type="GO" id="GO:0019464">
    <property type="term" value="P:glycine decarboxylation via glycine cleavage system"/>
    <property type="evidence" value="ECO:0007669"/>
    <property type="project" value="UniProtKB-UniRule"/>
</dbReference>
<dbReference type="Pfam" id="PF01597">
    <property type="entry name" value="GCV_H"/>
    <property type="match status" value="1"/>
</dbReference>
<comment type="subcellular location">
    <subcellularLocation>
        <location evidence="5">Mitochondrion</location>
    </subcellularLocation>
</comment>
<dbReference type="EMBL" id="CAJVPV010019475">
    <property type="protein sequence ID" value="CAG8711271.1"/>
    <property type="molecule type" value="Genomic_DNA"/>
</dbReference>
<comment type="similarity">
    <text evidence="1 5">Belongs to the GcvH family.</text>
</comment>
<dbReference type="Proteomes" id="UP000789342">
    <property type="component" value="Unassembled WGS sequence"/>
</dbReference>
<evidence type="ECO:0000256" key="5">
    <source>
        <dbReference type="RuleBase" id="RU364055"/>
    </source>
</evidence>
<reference evidence="7" key="1">
    <citation type="submission" date="2021-06" db="EMBL/GenBank/DDBJ databases">
        <authorList>
            <person name="Kallberg Y."/>
            <person name="Tangrot J."/>
            <person name="Rosling A."/>
        </authorList>
    </citation>
    <scope>NUCLEOTIDE SEQUENCE</scope>
    <source>
        <strain evidence="7">CL551</strain>
    </source>
</reference>
<dbReference type="PANTHER" id="PTHR11715">
    <property type="entry name" value="GLYCINE CLEAVAGE SYSTEM H PROTEIN"/>
    <property type="match status" value="1"/>
</dbReference>
<dbReference type="SUPFAM" id="SSF51230">
    <property type="entry name" value="Single hybrid motif"/>
    <property type="match status" value="1"/>
</dbReference>
<sequence>MPSPVTLRTISSKAALYVPNFKSIITRSGITSSLRAYSSKLYTKEHEWIDVKHSVGTVGITDYAQSSLGDVVFVDLPKVGDVVEQFGHCGCLESVKAASDLYAPVSGKVIEANTKLTSEPGLINKSPEEEGWLCKIELSNSSELKSLLDKKAYDSFCKESKGSH</sequence>
<dbReference type="PROSITE" id="PS00189">
    <property type="entry name" value="LIPOYL"/>
    <property type="match status" value="1"/>
</dbReference>
<accession>A0A9N9HXW0</accession>
<evidence type="ECO:0000313" key="7">
    <source>
        <dbReference type="EMBL" id="CAG8711271.1"/>
    </source>
</evidence>
<dbReference type="InterPro" id="IPR002930">
    <property type="entry name" value="GCV_H"/>
</dbReference>
<gene>
    <name evidence="7" type="ORF">AMORRO_LOCUS12703</name>
</gene>
<comment type="cofactor">
    <cofactor evidence="5">
        <name>(R)-lipoate</name>
        <dbReference type="ChEBI" id="CHEBI:83088"/>
    </cofactor>
    <text evidence="5">Binds 1 lipoyl cofactor covalently.</text>
</comment>
<comment type="caution">
    <text evidence="7">The sequence shown here is derived from an EMBL/GenBank/DDBJ whole genome shotgun (WGS) entry which is preliminary data.</text>
</comment>
<comment type="function">
    <text evidence="5">The H protein shuttles the methylamine group of glycine from the P protein to the T protein.</text>
</comment>
<keyword evidence="3 5" id="KW-0809">Transit peptide</keyword>
<organism evidence="7 8">
    <name type="scientific">Acaulospora morrowiae</name>
    <dbReference type="NCBI Taxonomy" id="94023"/>
    <lineage>
        <taxon>Eukaryota</taxon>
        <taxon>Fungi</taxon>
        <taxon>Fungi incertae sedis</taxon>
        <taxon>Mucoromycota</taxon>
        <taxon>Glomeromycotina</taxon>
        <taxon>Glomeromycetes</taxon>
        <taxon>Diversisporales</taxon>
        <taxon>Acaulosporaceae</taxon>
        <taxon>Acaulospora</taxon>
    </lineage>
</organism>
<evidence type="ECO:0000256" key="1">
    <source>
        <dbReference type="ARBA" id="ARBA00009249"/>
    </source>
</evidence>
<dbReference type="InterPro" id="IPR011053">
    <property type="entry name" value="Single_hybrid_motif"/>
</dbReference>
<dbReference type="OrthoDB" id="10264154at2759"/>
<feature type="modified residue" description="N6-lipoyllysine" evidence="4">
    <location>
        <position position="96"/>
    </location>
</feature>
<protein>
    <recommendedName>
        <fullName evidence="5">Glycine cleavage system H protein</fullName>
    </recommendedName>
</protein>
<dbReference type="InterPro" id="IPR000089">
    <property type="entry name" value="Biotin_lipoyl"/>
</dbReference>
<dbReference type="InterPro" id="IPR017453">
    <property type="entry name" value="GCV_H_sub"/>
</dbReference>
<dbReference type="GO" id="GO:0005739">
    <property type="term" value="C:mitochondrion"/>
    <property type="evidence" value="ECO:0007669"/>
    <property type="project" value="UniProtKB-SubCell"/>
</dbReference>
<proteinExistence type="inferred from homology"/>
<dbReference type="GO" id="GO:0009249">
    <property type="term" value="P:protein lipoylation"/>
    <property type="evidence" value="ECO:0007669"/>
    <property type="project" value="TreeGrafter"/>
</dbReference>
<dbReference type="PANTHER" id="PTHR11715:SF3">
    <property type="entry name" value="GLYCINE CLEAVAGE SYSTEM H PROTEIN-RELATED"/>
    <property type="match status" value="1"/>
</dbReference>
<evidence type="ECO:0000256" key="4">
    <source>
        <dbReference type="PIRSR" id="PIRSR617453-50"/>
    </source>
</evidence>
<dbReference type="NCBIfam" id="NF002270">
    <property type="entry name" value="PRK01202.1"/>
    <property type="match status" value="1"/>
</dbReference>
<evidence type="ECO:0000256" key="3">
    <source>
        <dbReference type="ARBA" id="ARBA00022946"/>
    </source>
</evidence>
<dbReference type="Gene3D" id="2.40.50.100">
    <property type="match status" value="1"/>
</dbReference>
<evidence type="ECO:0000256" key="2">
    <source>
        <dbReference type="ARBA" id="ARBA00022823"/>
    </source>
</evidence>
<dbReference type="AlphaFoldDB" id="A0A9N9HXW0"/>
<keyword evidence="8" id="KW-1185">Reference proteome</keyword>
<name>A0A9N9HXW0_9GLOM</name>
<feature type="domain" description="Lipoyl-binding" evidence="6">
    <location>
        <begin position="55"/>
        <end position="137"/>
    </location>
</feature>
<dbReference type="CDD" id="cd06848">
    <property type="entry name" value="GCS_H"/>
    <property type="match status" value="1"/>
</dbReference>
<dbReference type="GO" id="GO:0005960">
    <property type="term" value="C:glycine cleavage complex"/>
    <property type="evidence" value="ECO:0007669"/>
    <property type="project" value="UniProtKB-UniRule"/>
</dbReference>
<dbReference type="PROSITE" id="PS50968">
    <property type="entry name" value="BIOTINYL_LIPOYL"/>
    <property type="match status" value="1"/>
</dbReference>
<keyword evidence="2 4" id="KW-0450">Lipoyl</keyword>
<dbReference type="InterPro" id="IPR003016">
    <property type="entry name" value="2-oxoA_DH_lipoyl-BS"/>
</dbReference>
<dbReference type="InterPro" id="IPR033753">
    <property type="entry name" value="GCV_H/Fam206"/>
</dbReference>
<dbReference type="HAMAP" id="MF_00272">
    <property type="entry name" value="GcvH"/>
    <property type="match status" value="1"/>
</dbReference>
<dbReference type="NCBIfam" id="TIGR00527">
    <property type="entry name" value="gcvH"/>
    <property type="match status" value="1"/>
</dbReference>
<evidence type="ECO:0000313" key="8">
    <source>
        <dbReference type="Proteomes" id="UP000789342"/>
    </source>
</evidence>
<evidence type="ECO:0000259" key="6">
    <source>
        <dbReference type="PROSITE" id="PS50968"/>
    </source>
</evidence>
<keyword evidence="5" id="KW-0496">Mitochondrion</keyword>
<comment type="subunit">
    <text evidence="5">The glycine cleavage system is composed of four proteins: P, T, L and H.</text>
</comment>